<accession>A0ABD6AVC8</accession>
<comment type="caution">
    <text evidence="2">The sequence shown here is derived from an EMBL/GenBank/DDBJ whole genome shotgun (WGS) entry which is preliminary data.</text>
</comment>
<dbReference type="Pfam" id="PF03070">
    <property type="entry name" value="TENA_THI-4"/>
    <property type="match status" value="1"/>
</dbReference>
<evidence type="ECO:0000313" key="3">
    <source>
        <dbReference type="Proteomes" id="UP001597187"/>
    </source>
</evidence>
<dbReference type="InterPro" id="IPR004305">
    <property type="entry name" value="Thiaminase-2/PQQC"/>
</dbReference>
<protein>
    <submittedName>
        <fullName evidence="2">Thiaminase II</fullName>
        <ecNumber evidence="2">3.5.99.2</ecNumber>
    </submittedName>
</protein>
<evidence type="ECO:0000313" key="2">
    <source>
        <dbReference type="EMBL" id="MFD1513709.1"/>
    </source>
</evidence>
<organism evidence="2 3">
    <name type="scientific">Halomarina rubra</name>
    <dbReference type="NCBI Taxonomy" id="2071873"/>
    <lineage>
        <taxon>Archaea</taxon>
        <taxon>Methanobacteriati</taxon>
        <taxon>Methanobacteriota</taxon>
        <taxon>Stenosarchaea group</taxon>
        <taxon>Halobacteria</taxon>
        <taxon>Halobacteriales</taxon>
        <taxon>Natronomonadaceae</taxon>
        <taxon>Halomarina</taxon>
    </lineage>
</organism>
<dbReference type="Proteomes" id="UP001597187">
    <property type="component" value="Unassembled WGS sequence"/>
</dbReference>
<keyword evidence="2" id="KW-0378">Hydrolase</keyword>
<dbReference type="PANTHER" id="PTHR43198">
    <property type="entry name" value="BIFUNCTIONAL TH2 PROTEIN"/>
    <property type="match status" value="1"/>
</dbReference>
<dbReference type="GO" id="GO:0050334">
    <property type="term" value="F:thiaminase activity"/>
    <property type="evidence" value="ECO:0007669"/>
    <property type="project" value="UniProtKB-EC"/>
</dbReference>
<dbReference type="SUPFAM" id="SSF48613">
    <property type="entry name" value="Heme oxygenase-like"/>
    <property type="match status" value="1"/>
</dbReference>
<dbReference type="EC" id="3.5.99.2" evidence="2"/>
<dbReference type="InterPro" id="IPR050967">
    <property type="entry name" value="Thiamine_Salvage_TenA"/>
</dbReference>
<dbReference type="RefSeq" id="WP_250873680.1">
    <property type="nucleotide sequence ID" value="NZ_JALXFV010000005.1"/>
</dbReference>
<dbReference type="EMBL" id="JBHUDC010000005">
    <property type="protein sequence ID" value="MFD1513709.1"/>
    <property type="molecule type" value="Genomic_DNA"/>
</dbReference>
<dbReference type="AlphaFoldDB" id="A0ABD6AVC8"/>
<gene>
    <name evidence="2" type="primary">tenA</name>
    <name evidence="2" type="ORF">ACFSBT_10510</name>
</gene>
<dbReference type="InterPro" id="IPR027574">
    <property type="entry name" value="Thiaminase_II"/>
</dbReference>
<evidence type="ECO:0000259" key="1">
    <source>
        <dbReference type="Pfam" id="PF03070"/>
    </source>
</evidence>
<reference evidence="2 3" key="1">
    <citation type="journal article" date="2019" name="Int. J. Syst. Evol. Microbiol.">
        <title>The Global Catalogue of Microorganisms (GCM) 10K type strain sequencing project: providing services to taxonomists for standard genome sequencing and annotation.</title>
        <authorList>
            <consortium name="The Broad Institute Genomics Platform"/>
            <consortium name="The Broad Institute Genome Sequencing Center for Infectious Disease"/>
            <person name="Wu L."/>
            <person name="Ma J."/>
        </authorList>
    </citation>
    <scope>NUCLEOTIDE SEQUENCE [LARGE SCALE GENOMIC DNA]</scope>
    <source>
        <strain evidence="2 3">CGMCC 1.12563</strain>
    </source>
</reference>
<dbReference type="Gene3D" id="1.20.910.10">
    <property type="entry name" value="Heme oxygenase-like"/>
    <property type="match status" value="1"/>
</dbReference>
<dbReference type="NCBIfam" id="TIGR04306">
    <property type="entry name" value="salvage_TenA"/>
    <property type="match status" value="1"/>
</dbReference>
<dbReference type="PANTHER" id="PTHR43198:SF2">
    <property type="entry name" value="SI:CH1073-67J19.1-RELATED"/>
    <property type="match status" value="1"/>
</dbReference>
<name>A0ABD6AVC8_9EURY</name>
<proteinExistence type="predicted"/>
<feature type="domain" description="Thiaminase-2/PQQC" evidence="1">
    <location>
        <begin position="14"/>
        <end position="213"/>
    </location>
</feature>
<sequence>MAFSDHLLDVGTNLWDAQKRHPFVTELAAGTLDEAAFRTWLEQDYRYLLDYARTFAVLGTKARDEATMAHCFAVANAVVAEEMDLHRSFAADYGLTGADLASVGKTPTCEAYTNYLLRTARERPLSVGVAAVYPCGQGYLDVAEHMANLADEDHRYTPFVEKYTSDPFRESVATMRTLVDRQATAHPSLHDEMEAAFLRCSELEHAFWEMAYTEESWPHESDAGPTA</sequence>
<dbReference type="InterPro" id="IPR016084">
    <property type="entry name" value="Haem_Oase-like_multi-hlx"/>
</dbReference>
<keyword evidence="3" id="KW-1185">Reference proteome</keyword>